<feature type="transmembrane region" description="Helical" evidence="1">
    <location>
        <begin position="214"/>
        <end position="235"/>
    </location>
</feature>
<dbReference type="Proteomes" id="UP000077266">
    <property type="component" value="Unassembled WGS sequence"/>
</dbReference>
<feature type="transmembrane region" description="Helical" evidence="1">
    <location>
        <begin position="361"/>
        <end position="388"/>
    </location>
</feature>
<evidence type="ECO:0000313" key="2">
    <source>
        <dbReference type="EMBL" id="KZV82462.1"/>
    </source>
</evidence>
<dbReference type="InParanoid" id="A0A165CHC8"/>
<evidence type="ECO:0000256" key="1">
    <source>
        <dbReference type="SAM" id="Phobius"/>
    </source>
</evidence>
<gene>
    <name evidence="2" type="ORF">EXIGLDRAFT_729683</name>
</gene>
<keyword evidence="3" id="KW-1185">Reference proteome</keyword>
<accession>A0A165CHC8</accession>
<dbReference type="OrthoDB" id="3306112at2759"/>
<organism evidence="2 3">
    <name type="scientific">Exidia glandulosa HHB12029</name>
    <dbReference type="NCBI Taxonomy" id="1314781"/>
    <lineage>
        <taxon>Eukaryota</taxon>
        <taxon>Fungi</taxon>
        <taxon>Dikarya</taxon>
        <taxon>Basidiomycota</taxon>
        <taxon>Agaricomycotina</taxon>
        <taxon>Agaricomycetes</taxon>
        <taxon>Auriculariales</taxon>
        <taxon>Exidiaceae</taxon>
        <taxon>Exidia</taxon>
    </lineage>
</organism>
<dbReference type="AlphaFoldDB" id="A0A165CHC8"/>
<feature type="transmembrane region" description="Helical" evidence="1">
    <location>
        <begin position="326"/>
        <end position="349"/>
    </location>
</feature>
<feature type="transmembrane region" description="Helical" evidence="1">
    <location>
        <begin position="255"/>
        <end position="275"/>
    </location>
</feature>
<feature type="transmembrane region" description="Helical" evidence="1">
    <location>
        <begin position="282"/>
        <end position="306"/>
    </location>
</feature>
<proteinExistence type="predicted"/>
<name>A0A165CHC8_EXIGL</name>
<feature type="transmembrane region" description="Helical" evidence="1">
    <location>
        <begin position="74"/>
        <end position="95"/>
    </location>
</feature>
<sequence length="420" mass="45170">MPLAAQVQPLFAPLLLRAAREIATPWNATLTCDDGPNGFPRCTSPASTVLFRGSPTSTLLMTNDVCTVPHAGQLMLYVLLQALLTALWGVVAVGLERLIRRWRTRPKPWSVSTRTLGRTRARTRYDAEKEEVFFETKRGVIEPALHLERLASYTSDLDDVQIMPSSSRVPMCNYHGATNELDPNNSNEPECPVDPHRQLMLDILTTTTTVKFGWSLRVCIAALPTAFQFGIGLYLRTRPGGACPTTPRVAGWFGLFGGHSTLPTQVVVTLLALWPCRALAPFAALIAAGLQLIWNGSLLMTLAAVAGPMDTTATCFPARLFRLGRGVSWTVSSVFTEVITAGAATMFAMHVRPRASNPTPVSLGGLMLIALVLLGVQFARAAVVGFILPTRGGIGDSLHCAVDAGGQGAVYAFGRFAGLI</sequence>
<keyword evidence="1" id="KW-0472">Membrane</keyword>
<keyword evidence="1" id="KW-1133">Transmembrane helix</keyword>
<keyword evidence="1" id="KW-0812">Transmembrane</keyword>
<dbReference type="EMBL" id="KV426321">
    <property type="protein sequence ID" value="KZV82462.1"/>
    <property type="molecule type" value="Genomic_DNA"/>
</dbReference>
<evidence type="ECO:0000313" key="3">
    <source>
        <dbReference type="Proteomes" id="UP000077266"/>
    </source>
</evidence>
<protein>
    <submittedName>
        <fullName evidence="2">Uncharacterized protein</fullName>
    </submittedName>
</protein>
<reference evidence="2 3" key="1">
    <citation type="journal article" date="2016" name="Mol. Biol. Evol.">
        <title>Comparative Genomics of Early-Diverging Mushroom-Forming Fungi Provides Insights into the Origins of Lignocellulose Decay Capabilities.</title>
        <authorList>
            <person name="Nagy L.G."/>
            <person name="Riley R."/>
            <person name="Tritt A."/>
            <person name="Adam C."/>
            <person name="Daum C."/>
            <person name="Floudas D."/>
            <person name="Sun H."/>
            <person name="Yadav J.S."/>
            <person name="Pangilinan J."/>
            <person name="Larsson K.H."/>
            <person name="Matsuura K."/>
            <person name="Barry K."/>
            <person name="Labutti K."/>
            <person name="Kuo R."/>
            <person name="Ohm R.A."/>
            <person name="Bhattacharya S.S."/>
            <person name="Shirouzu T."/>
            <person name="Yoshinaga Y."/>
            <person name="Martin F.M."/>
            <person name="Grigoriev I.V."/>
            <person name="Hibbett D.S."/>
        </authorList>
    </citation>
    <scope>NUCLEOTIDE SEQUENCE [LARGE SCALE GENOMIC DNA]</scope>
    <source>
        <strain evidence="2 3">HHB12029</strain>
    </source>
</reference>